<keyword evidence="1" id="KW-0749">Sporulation</keyword>
<feature type="transmembrane region" description="Helical" evidence="3">
    <location>
        <begin position="95"/>
        <end position="114"/>
    </location>
</feature>
<dbReference type="GO" id="GO:0006508">
    <property type="term" value="P:proteolysis"/>
    <property type="evidence" value="ECO:0007669"/>
    <property type="project" value="UniProtKB-KW"/>
</dbReference>
<dbReference type="GO" id="GO:0030436">
    <property type="term" value="P:asexual sporulation"/>
    <property type="evidence" value="ECO:0007669"/>
    <property type="project" value="InterPro"/>
</dbReference>
<proteinExistence type="inferred from homology"/>
<comment type="function">
    <text evidence="1">Probable aspartic protease that is responsible for the proteolytic cleavage of the RNA polymerase sigma E factor (SigE/spoIIGB) to yield the active peptide in the mother cell during sporulation. Responds to a signal from the forespore that is triggered by the extracellular signal protein SpoIIR.</text>
</comment>
<dbReference type="EC" id="3.4.23.-" evidence="1"/>
<organism evidence="4 5">
    <name type="scientific">Capillibacterium thermochitinicola</name>
    <dbReference type="NCBI Taxonomy" id="2699427"/>
    <lineage>
        <taxon>Bacteria</taxon>
        <taxon>Bacillati</taxon>
        <taxon>Bacillota</taxon>
        <taxon>Capillibacterium</taxon>
    </lineage>
</organism>
<feature type="transmembrane region" description="Helical" evidence="3">
    <location>
        <begin position="66"/>
        <end position="83"/>
    </location>
</feature>
<comment type="caution">
    <text evidence="4">The sequence shown here is derived from an EMBL/GenBank/DDBJ whole genome shotgun (WGS) entry which is preliminary data.</text>
</comment>
<dbReference type="Pfam" id="PF03419">
    <property type="entry name" value="Peptidase_U4"/>
    <property type="match status" value="1"/>
</dbReference>
<dbReference type="GO" id="GO:0030435">
    <property type="term" value="P:sporulation resulting in formation of a cellular spore"/>
    <property type="evidence" value="ECO:0007669"/>
    <property type="project" value="UniProtKB-KW"/>
</dbReference>
<keyword evidence="5" id="KW-1185">Reference proteome</keyword>
<keyword evidence="1 3" id="KW-0472">Membrane</keyword>
<keyword evidence="3" id="KW-1133">Transmembrane helix</keyword>
<comment type="similarity">
    <text evidence="1">Belongs to the peptidase U4 family.</text>
</comment>
<dbReference type="PIRSF" id="PIRSF018571">
    <property type="entry name" value="SpoIIGA"/>
    <property type="match status" value="1"/>
</dbReference>
<sequence length="300" mass="33616">MRDVFIDDWIFGAFISLIMNYLLLWATGRILNKNRAGWRLLAAAFFGSIYYFVLCFRMAIGTVGNYELIIFIGTGILMLVIAFPQRSVKELLRTIGLFALLLVLTSGVTYFLLYPPFFPAAAYYNPWQVVLVNILSLLVVTELGWGLVHQVLLEKECLFALRLSVNGNSREFSALLDTGNTLVDPLTRHPVLVVESQVLQGVVPPEILALSERMAEGGLPDNKALEFSPDWMARIRFISYTSVGRQKGFLLGFRPDEVCLLDKEPKRLPPVVIGLYQFAKLGGEGKYQALLPSTLLNGVY</sequence>
<dbReference type="Proteomes" id="UP000657177">
    <property type="component" value="Unassembled WGS sequence"/>
</dbReference>
<keyword evidence="3" id="KW-0812">Transmembrane</keyword>
<dbReference type="GO" id="GO:0004190">
    <property type="term" value="F:aspartic-type endopeptidase activity"/>
    <property type="evidence" value="ECO:0007669"/>
    <property type="project" value="UniProtKB-KW"/>
</dbReference>
<comment type="subcellular location">
    <subcellularLocation>
        <location evidence="1">Cell membrane</location>
    </subcellularLocation>
</comment>
<dbReference type="RefSeq" id="WP_181340495.1">
    <property type="nucleotide sequence ID" value="NZ_JAAKDE010000044.1"/>
</dbReference>
<feature type="active site" evidence="2">
    <location>
        <position position="177"/>
    </location>
</feature>
<feature type="transmembrane region" description="Helical" evidence="3">
    <location>
        <begin position="6"/>
        <end position="26"/>
    </location>
</feature>
<gene>
    <name evidence="4" type="ORF">G5B42_10870</name>
</gene>
<protein>
    <recommendedName>
        <fullName evidence="1">Sporulation sigma-E factor-processing peptidase</fullName>
        <ecNumber evidence="1">3.4.23.-</ecNumber>
    </recommendedName>
    <alternativeName>
        <fullName evidence="1">Membrane-associated aspartic protease</fullName>
    </alternativeName>
    <alternativeName>
        <fullName evidence="1">Stage II sporulation protein GA</fullName>
    </alternativeName>
</protein>
<dbReference type="AlphaFoldDB" id="A0A8J6I4H3"/>
<dbReference type="GO" id="GO:0005886">
    <property type="term" value="C:plasma membrane"/>
    <property type="evidence" value="ECO:0007669"/>
    <property type="project" value="UniProtKB-SubCell"/>
</dbReference>
<reference evidence="4" key="1">
    <citation type="submission" date="2020-06" db="EMBL/GenBank/DDBJ databases">
        <title>Novel chitinolytic bacterium.</title>
        <authorList>
            <person name="Ungkulpasvich U."/>
            <person name="Kosugi A."/>
            <person name="Uke A."/>
        </authorList>
    </citation>
    <scope>NUCLEOTIDE SEQUENCE</scope>
    <source>
        <strain evidence="4">UUS1-1</strain>
    </source>
</reference>
<evidence type="ECO:0000313" key="5">
    <source>
        <dbReference type="Proteomes" id="UP000657177"/>
    </source>
</evidence>
<keyword evidence="1" id="KW-0378">Hydrolase</keyword>
<keyword evidence="1" id="KW-0064">Aspartyl protease</keyword>
<dbReference type="InterPro" id="IPR005081">
    <property type="entry name" value="SpoIIGA"/>
</dbReference>
<evidence type="ECO:0000313" key="4">
    <source>
        <dbReference type="EMBL" id="MBA2134032.1"/>
    </source>
</evidence>
<name>A0A8J6I4H3_9FIRM</name>
<evidence type="ECO:0000256" key="3">
    <source>
        <dbReference type="SAM" id="Phobius"/>
    </source>
</evidence>
<evidence type="ECO:0000256" key="2">
    <source>
        <dbReference type="PIRSR" id="PIRSR018571-1"/>
    </source>
</evidence>
<keyword evidence="1" id="KW-1003">Cell membrane</keyword>
<dbReference type="EMBL" id="JAAKDE010000044">
    <property type="protein sequence ID" value="MBA2134032.1"/>
    <property type="molecule type" value="Genomic_DNA"/>
</dbReference>
<feature type="transmembrane region" description="Helical" evidence="3">
    <location>
        <begin position="38"/>
        <end position="60"/>
    </location>
</feature>
<evidence type="ECO:0000256" key="1">
    <source>
        <dbReference type="PIRNR" id="PIRNR018571"/>
    </source>
</evidence>
<feature type="transmembrane region" description="Helical" evidence="3">
    <location>
        <begin position="126"/>
        <end position="148"/>
    </location>
</feature>
<keyword evidence="1" id="KW-0645">Protease</keyword>
<accession>A0A8J6I4H3</accession>